<proteinExistence type="inferred from homology"/>
<evidence type="ECO:0000313" key="5">
    <source>
        <dbReference type="Proteomes" id="UP000258309"/>
    </source>
</evidence>
<dbReference type="InterPro" id="IPR002347">
    <property type="entry name" value="SDR_fam"/>
</dbReference>
<keyword evidence="2" id="KW-0560">Oxidoreductase</keyword>
<dbReference type="PANTHER" id="PTHR42901:SF1">
    <property type="entry name" value="ALCOHOL DEHYDROGENASE"/>
    <property type="match status" value="1"/>
</dbReference>
<organism evidence="4 5">
    <name type="scientific">Scytalidium lignicola</name>
    <name type="common">Hyphomycete</name>
    <dbReference type="NCBI Taxonomy" id="5539"/>
    <lineage>
        <taxon>Eukaryota</taxon>
        <taxon>Fungi</taxon>
        <taxon>Dikarya</taxon>
        <taxon>Ascomycota</taxon>
        <taxon>Pezizomycotina</taxon>
        <taxon>Leotiomycetes</taxon>
        <taxon>Leotiomycetes incertae sedis</taxon>
        <taxon>Scytalidium</taxon>
    </lineage>
</organism>
<dbReference type="InterPro" id="IPR036291">
    <property type="entry name" value="NAD(P)-bd_dom_sf"/>
</dbReference>
<protein>
    <recommendedName>
        <fullName evidence="3">Ketoreductase domain-containing protein</fullName>
    </recommendedName>
</protein>
<dbReference type="EMBL" id="NCSJ02000294">
    <property type="protein sequence ID" value="RFU25953.1"/>
    <property type="molecule type" value="Genomic_DNA"/>
</dbReference>
<dbReference type="Proteomes" id="UP000258309">
    <property type="component" value="Unassembled WGS sequence"/>
</dbReference>
<dbReference type="OMA" id="PASYCVW"/>
<dbReference type="Pfam" id="PF00106">
    <property type="entry name" value="adh_short"/>
    <property type="match status" value="1"/>
</dbReference>
<name>A0A3E2GYY2_SCYLI</name>
<dbReference type="SMART" id="SM00822">
    <property type="entry name" value="PKS_KR"/>
    <property type="match status" value="1"/>
</dbReference>
<dbReference type="Gene3D" id="3.40.50.720">
    <property type="entry name" value="NAD(P)-binding Rossmann-like Domain"/>
    <property type="match status" value="1"/>
</dbReference>
<dbReference type="STRING" id="5539.A0A3E2GYY2"/>
<evidence type="ECO:0000313" key="4">
    <source>
        <dbReference type="EMBL" id="RFU25953.1"/>
    </source>
</evidence>
<feature type="non-terminal residue" evidence="4">
    <location>
        <position position="1"/>
    </location>
</feature>
<evidence type="ECO:0000256" key="2">
    <source>
        <dbReference type="ARBA" id="ARBA00023002"/>
    </source>
</evidence>
<dbReference type="CDD" id="cd05233">
    <property type="entry name" value="SDR_c"/>
    <property type="match status" value="1"/>
</dbReference>
<dbReference type="AlphaFoldDB" id="A0A3E2GYY2"/>
<dbReference type="PANTHER" id="PTHR42901">
    <property type="entry name" value="ALCOHOL DEHYDROGENASE"/>
    <property type="match status" value="1"/>
</dbReference>
<feature type="non-terminal residue" evidence="4">
    <location>
        <position position="286"/>
    </location>
</feature>
<dbReference type="InterPro" id="IPR057326">
    <property type="entry name" value="KR_dom"/>
</dbReference>
<dbReference type="SUPFAM" id="SSF51735">
    <property type="entry name" value="NAD(P)-binding Rossmann-fold domains"/>
    <property type="match status" value="1"/>
</dbReference>
<keyword evidence="5" id="KW-1185">Reference proteome</keyword>
<sequence>MSVPSFTKTFHNSPYPAINITRPELSMTNKSVVITGGGAGIGLATARAFALAGAKNIIITGRTLGKLQNAKKEIERLSSSTAVHLQVVDMKDQAATNEIFASLRNTIGPLEVLVHNASYLSDIAEVVSSDVNDWWEGFEVNVKGTFVITRAFLHNSIGKGAVIINVSSAVAHFPFLPGYSSYAGSKAAAVRLLDYIAGENAGVRVVSCHPGVIDTDMGRKSAEYVKPAAYDDIQLPASFIVWLASTEADFLKGRFVWSNWDVTELKAREQEIVEKNLLTLQLAGWP</sequence>
<gene>
    <name evidence="4" type="ORF">B7463_g10385</name>
</gene>
<dbReference type="GO" id="GO:0016491">
    <property type="term" value="F:oxidoreductase activity"/>
    <property type="evidence" value="ECO:0007669"/>
    <property type="project" value="UniProtKB-KW"/>
</dbReference>
<comment type="similarity">
    <text evidence="1">Belongs to the short-chain dehydrogenases/reductases (SDR) family.</text>
</comment>
<feature type="domain" description="Ketoreductase" evidence="3">
    <location>
        <begin position="30"/>
        <end position="199"/>
    </location>
</feature>
<evidence type="ECO:0000256" key="1">
    <source>
        <dbReference type="ARBA" id="ARBA00006484"/>
    </source>
</evidence>
<dbReference type="OrthoDB" id="1933717at2759"/>
<comment type="caution">
    <text evidence="4">The sequence shown here is derived from an EMBL/GenBank/DDBJ whole genome shotgun (WGS) entry which is preliminary data.</text>
</comment>
<accession>A0A3E2GYY2</accession>
<dbReference type="PRINTS" id="PR00081">
    <property type="entry name" value="GDHRDH"/>
</dbReference>
<evidence type="ECO:0000259" key="3">
    <source>
        <dbReference type="SMART" id="SM00822"/>
    </source>
</evidence>
<reference evidence="4 5" key="1">
    <citation type="submission" date="2018-05" db="EMBL/GenBank/DDBJ databases">
        <title>Draft genome sequence of Scytalidium lignicola DSM 105466, a ubiquitous saprotrophic fungus.</title>
        <authorList>
            <person name="Buettner E."/>
            <person name="Gebauer A.M."/>
            <person name="Hofrichter M."/>
            <person name="Liers C."/>
            <person name="Kellner H."/>
        </authorList>
    </citation>
    <scope>NUCLEOTIDE SEQUENCE [LARGE SCALE GENOMIC DNA]</scope>
    <source>
        <strain evidence="4 5">DSM 105466</strain>
    </source>
</reference>